<evidence type="ECO:0000313" key="2">
    <source>
        <dbReference type="EMBL" id="CAH9415488.1"/>
    </source>
</evidence>
<dbReference type="PANTHER" id="PTHR10513">
    <property type="entry name" value="DEOXYNUCLEOSIDE KINASE"/>
    <property type="match status" value="1"/>
</dbReference>
<accession>A0ABN8V3Y8</accession>
<dbReference type="EMBL" id="CAKXYP010000006">
    <property type="protein sequence ID" value="CAH9415488.1"/>
    <property type="molecule type" value="Genomic_DNA"/>
</dbReference>
<evidence type="ECO:0000259" key="1">
    <source>
        <dbReference type="Pfam" id="PF01712"/>
    </source>
</evidence>
<dbReference type="PANTHER" id="PTHR10513:SF35">
    <property type="entry name" value="DEOXYADENOSINE KINASE"/>
    <property type="match status" value="1"/>
</dbReference>
<dbReference type="InterPro" id="IPR050566">
    <property type="entry name" value="Deoxyribonucleoside_kinase"/>
</dbReference>
<organism evidence="2 3">
    <name type="scientific">Streptomyces globisporus</name>
    <dbReference type="NCBI Taxonomy" id="1908"/>
    <lineage>
        <taxon>Bacteria</taxon>
        <taxon>Bacillati</taxon>
        <taxon>Actinomycetota</taxon>
        <taxon>Actinomycetes</taxon>
        <taxon>Kitasatosporales</taxon>
        <taxon>Streptomycetaceae</taxon>
        <taxon>Streptomyces</taxon>
    </lineage>
</organism>
<comment type="caution">
    <text evidence="2">The sequence shown here is derived from an EMBL/GenBank/DDBJ whole genome shotgun (WGS) entry which is preliminary data.</text>
</comment>
<dbReference type="Proteomes" id="UP001154015">
    <property type="component" value="Unassembled WGS sequence"/>
</dbReference>
<evidence type="ECO:0000313" key="3">
    <source>
        <dbReference type="Proteomes" id="UP001154015"/>
    </source>
</evidence>
<dbReference type="Gene3D" id="3.40.50.300">
    <property type="entry name" value="P-loop containing nucleotide triphosphate hydrolases"/>
    <property type="match status" value="1"/>
</dbReference>
<name>A0ABN8V3Y8_STRGL</name>
<dbReference type="InterPro" id="IPR031314">
    <property type="entry name" value="DNK_dom"/>
</dbReference>
<feature type="domain" description="Deoxynucleoside kinase" evidence="1">
    <location>
        <begin position="37"/>
        <end position="179"/>
    </location>
</feature>
<dbReference type="InterPro" id="IPR027417">
    <property type="entry name" value="P-loop_NTPase"/>
</dbReference>
<gene>
    <name evidence="2" type="ORF">SGL43_02505</name>
</gene>
<dbReference type="SUPFAM" id="SSF52540">
    <property type="entry name" value="P-loop containing nucleoside triphosphate hydrolases"/>
    <property type="match status" value="1"/>
</dbReference>
<protein>
    <recommendedName>
        <fullName evidence="1">Deoxynucleoside kinase domain-containing protein</fullName>
    </recommendedName>
</protein>
<keyword evidence="3" id="KW-1185">Reference proteome</keyword>
<dbReference type="RefSeq" id="WP_097892899.1">
    <property type="nucleotide sequence ID" value="NZ_BMTG01000009.1"/>
</dbReference>
<reference evidence="2" key="1">
    <citation type="submission" date="2022-03" db="EMBL/GenBank/DDBJ databases">
        <authorList>
            <person name="Leyn A S."/>
        </authorList>
    </citation>
    <scope>NUCLEOTIDE SEQUENCE</scope>
    <source>
        <strain evidence="2">Streptomyces globisporus 4-3</strain>
    </source>
</reference>
<dbReference type="Pfam" id="PF01712">
    <property type="entry name" value="dNK"/>
    <property type="match status" value="1"/>
</dbReference>
<proteinExistence type="predicted"/>
<sequence length="253" mass="28071">MTTTDQNTSDRLKAVEQNLYDVGPRDSGGREGPGHYIAISGNTAAGKTTLIETLAGSLRAAGADAVGVSERVFHHRYLKLMFSASADFAFPIQLSFMLERHLLLLDNLVRRGRTMVMERSHLDDAMFVREHVASGAITAAQQRAYTEVSGELNARIPNPDLIVLMNPEPELSLERLARAEAEGSRPREFPSDAAKRAWVHRWYDLYQELHDDYRRRAVDGDLRGTELLELDAAASPEEKIATVTARARSLVVG</sequence>